<accession>A0A3P8C6N4</accession>
<dbReference type="InterPro" id="IPR039320">
    <property type="entry name" value="RNF207"/>
</dbReference>
<proteinExistence type="predicted"/>
<keyword evidence="2" id="KW-0862">Zinc</keyword>
<evidence type="ECO:0000256" key="1">
    <source>
        <dbReference type="ARBA" id="ARBA00022771"/>
    </source>
</evidence>
<feature type="domain" description="B box-type" evidence="5">
    <location>
        <begin position="60"/>
        <end position="107"/>
    </location>
</feature>
<keyword evidence="1 3" id="KW-0479">Metal-binding</keyword>
<accession>A0A183GH32</accession>
<protein>
    <submittedName>
        <fullName evidence="8">B box-type domain-containing protein</fullName>
    </submittedName>
</protein>
<dbReference type="SMART" id="SM00336">
    <property type="entry name" value="BBOX"/>
    <property type="match status" value="1"/>
</dbReference>
<dbReference type="InterPro" id="IPR001841">
    <property type="entry name" value="Znf_RING"/>
</dbReference>
<organism evidence="7 8">
    <name type="scientific">Heligmosomoides polygyrus</name>
    <name type="common">Parasitic roundworm</name>
    <dbReference type="NCBI Taxonomy" id="6339"/>
    <lineage>
        <taxon>Eukaryota</taxon>
        <taxon>Metazoa</taxon>
        <taxon>Ecdysozoa</taxon>
        <taxon>Nematoda</taxon>
        <taxon>Chromadorea</taxon>
        <taxon>Rhabditida</taxon>
        <taxon>Rhabditina</taxon>
        <taxon>Rhabditomorpha</taxon>
        <taxon>Strongyloidea</taxon>
        <taxon>Heligmosomidae</taxon>
        <taxon>Heligmosomoides</taxon>
    </lineage>
</organism>
<dbReference type="InterPro" id="IPR000315">
    <property type="entry name" value="Znf_B-box"/>
</dbReference>
<evidence type="ECO:0000313" key="8">
    <source>
        <dbReference type="WBParaSite" id="HPBE_0002184601-mRNA-1"/>
    </source>
</evidence>
<dbReference type="PROSITE" id="PS50089">
    <property type="entry name" value="ZF_RING_2"/>
    <property type="match status" value="1"/>
</dbReference>
<dbReference type="GO" id="GO:0048471">
    <property type="term" value="C:perinuclear region of cytoplasm"/>
    <property type="evidence" value="ECO:0007669"/>
    <property type="project" value="TreeGrafter"/>
</dbReference>
<dbReference type="GO" id="GO:0030544">
    <property type="term" value="F:Hsp70 protein binding"/>
    <property type="evidence" value="ECO:0007669"/>
    <property type="project" value="InterPro"/>
</dbReference>
<evidence type="ECO:0000313" key="6">
    <source>
        <dbReference type="EMBL" id="VDP28501.1"/>
    </source>
</evidence>
<dbReference type="AlphaFoldDB" id="A0A183GH32"/>
<dbReference type="EMBL" id="UZAH01033390">
    <property type="protein sequence ID" value="VDP28501.1"/>
    <property type="molecule type" value="Genomic_DNA"/>
</dbReference>
<dbReference type="CDD" id="cd19814">
    <property type="entry name" value="Bbox1_RNF207-like"/>
    <property type="match status" value="1"/>
</dbReference>
<evidence type="ECO:0000256" key="2">
    <source>
        <dbReference type="ARBA" id="ARBA00022833"/>
    </source>
</evidence>
<dbReference type="PANTHER" id="PTHR22635:SF0">
    <property type="entry name" value="RING FINGER PROTEIN 207"/>
    <property type="match status" value="1"/>
</dbReference>
<dbReference type="GO" id="GO:0008270">
    <property type="term" value="F:zinc ion binding"/>
    <property type="evidence" value="ECO:0007669"/>
    <property type="project" value="UniProtKB-KW"/>
</dbReference>
<dbReference type="SUPFAM" id="SSF57845">
    <property type="entry name" value="B-box zinc-binding domain"/>
    <property type="match status" value="1"/>
</dbReference>
<reference evidence="6 7" key="1">
    <citation type="submission" date="2018-11" db="EMBL/GenBank/DDBJ databases">
        <authorList>
            <consortium name="Pathogen Informatics"/>
        </authorList>
    </citation>
    <scope>NUCLEOTIDE SEQUENCE [LARGE SCALE GENOMIC DNA]</scope>
</reference>
<keyword evidence="7" id="KW-1185">Reference proteome</keyword>
<dbReference type="Proteomes" id="UP000050761">
    <property type="component" value="Unassembled WGS sequence"/>
</dbReference>
<reference evidence="8" key="2">
    <citation type="submission" date="2019-09" db="UniProtKB">
        <authorList>
            <consortium name="WormBaseParasite"/>
        </authorList>
    </citation>
    <scope>IDENTIFICATION</scope>
</reference>
<keyword evidence="1 3" id="KW-0863">Zinc-finger</keyword>
<evidence type="ECO:0000313" key="7">
    <source>
        <dbReference type="Proteomes" id="UP000050761"/>
    </source>
</evidence>
<dbReference type="Pfam" id="PF00643">
    <property type="entry name" value="zf-B_box"/>
    <property type="match status" value="1"/>
</dbReference>
<dbReference type="PANTHER" id="PTHR22635">
    <property type="entry name" value="RING FINGER PROTEIN 207"/>
    <property type="match status" value="1"/>
</dbReference>
<dbReference type="OrthoDB" id="5853313at2759"/>
<name>A0A183GH32_HELPZ</name>
<dbReference type="WBParaSite" id="HPBE_0002184601-mRNA-1">
    <property type="protein sequence ID" value="HPBE_0002184601-mRNA-1"/>
    <property type="gene ID" value="HPBE_0002184601"/>
</dbReference>
<evidence type="ECO:0000259" key="4">
    <source>
        <dbReference type="PROSITE" id="PS50089"/>
    </source>
</evidence>
<feature type="domain" description="RING-type" evidence="4">
    <location>
        <begin position="8"/>
        <end position="47"/>
    </location>
</feature>
<evidence type="ECO:0000256" key="3">
    <source>
        <dbReference type="PROSITE-ProRule" id="PRU00024"/>
    </source>
</evidence>
<sequence length="278" mass="31326">MDSSPLDCHVCNKELSSPRILPCLHSVCSSCSPCCSSSTSNSSSCCPDRLAEFLIETSHETAEMCANCDQIRQPMYYCETCQQALCYECRNATHKARMFSAHRLVVAEESARVRGRVTCPHHSEPYILYCTEQRSLACIQCFNERPPEDSIYQLCQQIHDTVLATRDRLVEDLEQTQREAERACREQIQEIVSIMGPIRLCLLSAQILCSTASPLDALQLSSELHKRVQTITSRSVDKLPSVHSMDPIEARTEIAKALEPFLGNKFLYYASLSIDISY</sequence>
<dbReference type="PROSITE" id="PS50119">
    <property type="entry name" value="ZF_BBOX"/>
    <property type="match status" value="1"/>
</dbReference>
<gene>
    <name evidence="6" type="ORF">HPBE_LOCUS21845</name>
</gene>
<dbReference type="Gene3D" id="3.30.160.60">
    <property type="entry name" value="Classic Zinc Finger"/>
    <property type="match status" value="1"/>
</dbReference>
<evidence type="ECO:0000259" key="5">
    <source>
        <dbReference type="PROSITE" id="PS50119"/>
    </source>
</evidence>
<dbReference type="GO" id="GO:0044325">
    <property type="term" value="F:transmembrane transporter binding"/>
    <property type="evidence" value="ECO:0007669"/>
    <property type="project" value="TreeGrafter"/>
</dbReference>